<evidence type="ECO:0000256" key="3">
    <source>
        <dbReference type="ARBA" id="ARBA00022898"/>
    </source>
</evidence>
<dbReference type="InterPro" id="IPR000183">
    <property type="entry name" value="Orn/DAP/Arg_de-COase"/>
</dbReference>
<dbReference type="Pfam" id="PF02784">
    <property type="entry name" value="Orn_Arg_deC_N"/>
    <property type="match status" value="1"/>
</dbReference>
<feature type="domain" description="Orn/DAP/Arg decarboxylase 2 C-terminal" evidence="6">
    <location>
        <begin position="18"/>
        <end position="365"/>
    </location>
</feature>
<dbReference type="SUPFAM" id="SSF50621">
    <property type="entry name" value="Alanine racemase C-terminal domain-like"/>
    <property type="match status" value="1"/>
</dbReference>
<dbReference type="InterPro" id="IPR022643">
    <property type="entry name" value="De-COase2_C"/>
</dbReference>
<proteinExistence type="inferred from homology"/>
<feature type="domain" description="Orn/DAP/Arg decarboxylase 2 N-terminal" evidence="7">
    <location>
        <begin position="26"/>
        <end position="272"/>
    </location>
</feature>
<protein>
    <submittedName>
        <fullName evidence="8">Type III PLP-dependent enzyme</fullName>
    </submittedName>
</protein>
<keyword evidence="9" id="KW-1185">Reference proteome</keyword>
<evidence type="ECO:0000259" key="6">
    <source>
        <dbReference type="Pfam" id="PF00278"/>
    </source>
</evidence>
<evidence type="ECO:0000256" key="1">
    <source>
        <dbReference type="ARBA" id="ARBA00001933"/>
    </source>
</evidence>
<dbReference type="InterPro" id="IPR009006">
    <property type="entry name" value="Ala_racemase/Decarboxylase_C"/>
</dbReference>
<comment type="similarity">
    <text evidence="5">Belongs to the Orn/Lys/Arg decarboxylase class-II family.</text>
</comment>
<dbReference type="Gene3D" id="2.40.37.10">
    <property type="entry name" value="Lyase, Ornithine Decarboxylase, Chain A, domain 1"/>
    <property type="match status" value="1"/>
</dbReference>
<accession>A0ABY3SD49</accession>
<evidence type="ECO:0000256" key="4">
    <source>
        <dbReference type="ARBA" id="ARBA00023239"/>
    </source>
</evidence>
<name>A0ABY3SD49_9BACL</name>
<gene>
    <name evidence="8" type="ORF">L0M14_16045</name>
</gene>
<dbReference type="SUPFAM" id="SSF51419">
    <property type="entry name" value="PLP-binding barrel"/>
    <property type="match status" value="1"/>
</dbReference>
<keyword evidence="4" id="KW-0456">Lyase</keyword>
<dbReference type="InterPro" id="IPR002986">
    <property type="entry name" value="DAP_deCOOHase_LysA"/>
</dbReference>
<evidence type="ECO:0000313" key="9">
    <source>
        <dbReference type="Proteomes" id="UP001649230"/>
    </source>
</evidence>
<keyword evidence="3" id="KW-0663">Pyridoxal phosphate</keyword>
<dbReference type="Pfam" id="PF00278">
    <property type="entry name" value="Orn_DAP_Arg_deC"/>
    <property type="match status" value="1"/>
</dbReference>
<evidence type="ECO:0000259" key="7">
    <source>
        <dbReference type="Pfam" id="PF02784"/>
    </source>
</evidence>
<evidence type="ECO:0000313" key="8">
    <source>
        <dbReference type="EMBL" id="UJF31348.1"/>
    </source>
</evidence>
<dbReference type="EMBL" id="CP090978">
    <property type="protein sequence ID" value="UJF31348.1"/>
    <property type="molecule type" value="Genomic_DNA"/>
</dbReference>
<comment type="cofactor">
    <cofactor evidence="1">
        <name>pyridoxal 5'-phosphate</name>
        <dbReference type="ChEBI" id="CHEBI:597326"/>
    </cofactor>
</comment>
<dbReference type="PRINTS" id="PR01179">
    <property type="entry name" value="ODADCRBXLASE"/>
</dbReference>
<dbReference type="PANTHER" id="PTHR43727:SF2">
    <property type="entry name" value="GROUP IV DECARBOXYLASE"/>
    <property type="match status" value="1"/>
</dbReference>
<dbReference type="PRINTS" id="PR01181">
    <property type="entry name" value="DAPDCRBXLASE"/>
</dbReference>
<dbReference type="RefSeq" id="WP_235117694.1">
    <property type="nucleotide sequence ID" value="NZ_CP090978.1"/>
</dbReference>
<reference evidence="8 9" key="1">
    <citation type="journal article" date="2024" name="Int. J. Syst. Evol. Microbiol.">
        <title>Paenibacillus hexagrammi sp. nov., a novel bacterium isolated from the gut content of Hexagrammos agrammus.</title>
        <authorList>
            <person name="Jung H.K."/>
            <person name="Kim D.G."/>
            <person name="Zin H."/>
            <person name="Park J."/>
            <person name="Jung H."/>
            <person name="Kim Y.O."/>
            <person name="Kong H.J."/>
            <person name="Kim J.W."/>
            <person name="Kim Y.S."/>
        </authorList>
    </citation>
    <scope>NUCLEOTIDE SEQUENCE [LARGE SCALE GENOMIC DNA]</scope>
    <source>
        <strain evidence="8 9">YPD9-1</strain>
    </source>
</reference>
<dbReference type="Proteomes" id="UP001649230">
    <property type="component" value="Chromosome"/>
</dbReference>
<evidence type="ECO:0000256" key="2">
    <source>
        <dbReference type="ARBA" id="ARBA00022793"/>
    </source>
</evidence>
<dbReference type="InterPro" id="IPR029066">
    <property type="entry name" value="PLP-binding_barrel"/>
</dbReference>
<dbReference type="InterPro" id="IPR022644">
    <property type="entry name" value="De-COase2_N"/>
</dbReference>
<keyword evidence="2" id="KW-0210">Decarboxylase</keyword>
<organism evidence="8 9">
    <name type="scientific">Paenibacillus hexagrammi</name>
    <dbReference type="NCBI Taxonomy" id="2908839"/>
    <lineage>
        <taxon>Bacteria</taxon>
        <taxon>Bacillati</taxon>
        <taxon>Bacillota</taxon>
        <taxon>Bacilli</taxon>
        <taxon>Bacillales</taxon>
        <taxon>Paenibacillaceae</taxon>
        <taxon>Paenibacillus</taxon>
    </lineage>
</organism>
<dbReference type="Gene3D" id="3.20.20.10">
    <property type="entry name" value="Alanine racemase"/>
    <property type="match status" value="1"/>
</dbReference>
<sequence length="422" mass="46341">MNQPLWDSIANTFGTPAYVYDGECMVRQFALLKDCLPESFDIFFSVKSNPLLGICELLKQQGACVEVASAGELYLALQAGFPPQDIIFTSPGKSQEDLEYALNTGIFSINVESLRELYLIHQLAAKRGQIAHVSLRINPSFQHNGAGLKMSGVPSQFGIDQDQLGGVFEELEDMPYIHLRGIHVFFGSQILDSGHLLRNVQSILELAVQLMDTNRMEFDFIDIGGGFGVPYFKGETELQTDVLKSGLMEIWKGYSERLSGVRVGVESGRFLLAEAGSFLTKVLYVKESKGATYYVCDGGSNHHASSAFLGRYVRNNFPMHLPGMKGELSEVHVVGSLCTPTDVLGQKVMLPKAEPGDLLVIEKSGAYGLTHSPVLFLSHALPPEILVYEGELIVLRERGQNSDVLRGQHSLHSIKLAEARGS</sequence>
<dbReference type="CDD" id="cd06839">
    <property type="entry name" value="PLPDE_III_Btrk_like"/>
    <property type="match status" value="1"/>
</dbReference>
<dbReference type="PANTHER" id="PTHR43727">
    <property type="entry name" value="DIAMINOPIMELATE DECARBOXYLASE"/>
    <property type="match status" value="1"/>
</dbReference>
<evidence type="ECO:0000256" key="5">
    <source>
        <dbReference type="RuleBase" id="RU003737"/>
    </source>
</evidence>